<dbReference type="SUPFAM" id="SSF50729">
    <property type="entry name" value="PH domain-like"/>
    <property type="match status" value="1"/>
</dbReference>
<dbReference type="Proteomes" id="UP001189429">
    <property type="component" value="Unassembled WGS sequence"/>
</dbReference>
<dbReference type="Gene3D" id="3.50.70.10">
    <property type="match status" value="1"/>
</dbReference>
<feature type="compositionally biased region" description="Low complexity" evidence="1">
    <location>
        <begin position="509"/>
        <end position="521"/>
    </location>
</feature>
<accession>A0ABN9WSI2</accession>
<dbReference type="SUPFAM" id="SSF54626">
    <property type="entry name" value="Chalcone isomerase"/>
    <property type="match status" value="1"/>
</dbReference>
<organism evidence="4 5">
    <name type="scientific">Prorocentrum cordatum</name>
    <dbReference type="NCBI Taxonomy" id="2364126"/>
    <lineage>
        <taxon>Eukaryota</taxon>
        <taxon>Sar</taxon>
        <taxon>Alveolata</taxon>
        <taxon>Dinophyceae</taxon>
        <taxon>Prorocentrales</taxon>
        <taxon>Prorocentraceae</taxon>
        <taxon>Prorocentrum</taxon>
    </lineage>
</organism>
<evidence type="ECO:0000259" key="3">
    <source>
        <dbReference type="SMART" id="SM00233"/>
    </source>
</evidence>
<feature type="compositionally biased region" description="Low complexity" evidence="1">
    <location>
        <begin position="486"/>
        <end position="496"/>
    </location>
</feature>
<keyword evidence="2" id="KW-1133">Transmembrane helix</keyword>
<evidence type="ECO:0000313" key="4">
    <source>
        <dbReference type="EMBL" id="CAK0889720.1"/>
    </source>
</evidence>
<name>A0ABN9WSI2_9DINO</name>
<evidence type="ECO:0000256" key="1">
    <source>
        <dbReference type="SAM" id="MobiDB-lite"/>
    </source>
</evidence>
<feature type="compositionally biased region" description="Polar residues" evidence="1">
    <location>
        <begin position="224"/>
        <end position="237"/>
    </location>
</feature>
<keyword evidence="2" id="KW-0472">Membrane</keyword>
<dbReference type="InterPro" id="IPR036298">
    <property type="entry name" value="Chalcone_isomerase_sf"/>
</dbReference>
<keyword evidence="5" id="KW-1185">Reference proteome</keyword>
<feature type="compositionally biased region" description="Polar residues" evidence="1">
    <location>
        <begin position="497"/>
        <end position="508"/>
    </location>
</feature>
<feature type="transmembrane region" description="Helical" evidence="2">
    <location>
        <begin position="578"/>
        <end position="597"/>
    </location>
</feature>
<comment type="caution">
    <text evidence="4">The sequence shown here is derived from an EMBL/GenBank/DDBJ whole genome shotgun (WGS) entry which is preliminary data.</text>
</comment>
<evidence type="ECO:0000256" key="2">
    <source>
        <dbReference type="SAM" id="Phobius"/>
    </source>
</evidence>
<dbReference type="InterPro" id="IPR016088">
    <property type="entry name" value="Chalcone_isomerase_3-sand"/>
</dbReference>
<sequence length="605" mass="64984">MSMGALGGTVPDLMEEPISGSLLPVVLEDDSSCRPSLLLGAGVRVKRFAVIDVQIYVLSVYGQHDKIFGESEADDNGMPVSPPVTSRMSADQLMHRLLSSPAEKVLCLTFLRSITGKQAFDGLVEGLVKIGGAPKEEVEELRNHIPLQIPKASELRFVVKPQLGEVRFSCSVVPDGERSFTLPGVCEGIHKVYFGPDSIVQGLGTSLLHQRPIHAARNRIDRCNSGQSDSLSSTAGSVSHLESDSGESPARARIQACPETECGLATISSGVELNFLAKGKQGTTSASSEAAAHLNACNPHGAYDSAALVKACLKQTSQILPGEVEPWPGAMRISVEESVAPWIVYPDVSDYDDEKLRSQNIQGIFYKHHTSSLRGALAPKWTTRHYELQSGVLRYRRRVGGKYPGYVSLVGARVVAEGPKVSRLGECFFFKVIVNHTTAVTLSSPDKSLATEWVHAVAGACAFYRARRCIAAGVLFAHGDSGGSSKGSASESPGTSFSVDNSASSEGSQPQRQVQAAQQLPVSSAAPLDPKHLVVAVSFSEGSQQQRQVQAPRQGALSSFGFGDPRMMLAAVTPQRVLPWRRIGLSILSTLLVLLLARRRRRVQR</sequence>
<feature type="domain" description="PH" evidence="3">
    <location>
        <begin position="359"/>
        <end position="464"/>
    </location>
</feature>
<dbReference type="InterPro" id="IPR001849">
    <property type="entry name" value="PH_domain"/>
</dbReference>
<protein>
    <recommendedName>
        <fullName evidence="3">PH domain-containing protein</fullName>
    </recommendedName>
</protein>
<feature type="region of interest" description="Disordered" evidence="1">
    <location>
        <begin position="224"/>
        <end position="250"/>
    </location>
</feature>
<dbReference type="EMBL" id="CAUYUJ010019259">
    <property type="protein sequence ID" value="CAK0889720.1"/>
    <property type="molecule type" value="Genomic_DNA"/>
</dbReference>
<proteinExistence type="predicted"/>
<keyword evidence="2" id="KW-0812">Transmembrane</keyword>
<gene>
    <name evidence="4" type="ORF">PCOR1329_LOCUS70185</name>
</gene>
<evidence type="ECO:0000313" key="5">
    <source>
        <dbReference type="Proteomes" id="UP001189429"/>
    </source>
</evidence>
<dbReference type="SMART" id="SM00233">
    <property type="entry name" value="PH"/>
    <property type="match status" value="1"/>
</dbReference>
<reference evidence="4" key="1">
    <citation type="submission" date="2023-10" db="EMBL/GenBank/DDBJ databases">
        <authorList>
            <person name="Chen Y."/>
            <person name="Shah S."/>
            <person name="Dougan E. K."/>
            <person name="Thang M."/>
            <person name="Chan C."/>
        </authorList>
    </citation>
    <scope>NUCLEOTIDE SEQUENCE [LARGE SCALE GENOMIC DNA]</scope>
</reference>
<feature type="region of interest" description="Disordered" evidence="1">
    <location>
        <begin position="480"/>
        <end position="521"/>
    </location>
</feature>